<feature type="transmembrane region" description="Helical" evidence="2">
    <location>
        <begin position="129"/>
        <end position="150"/>
    </location>
</feature>
<dbReference type="EMBL" id="JAFLCK010000015">
    <property type="protein sequence ID" value="MBN8660984.1"/>
    <property type="molecule type" value="Genomic_DNA"/>
</dbReference>
<evidence type="ECO:0000256" key="2">
    <source>
        <dbReference type="SAM" id="Phobius"/>
    </source>
</evidence>
<evidence type="ECO:0000313" key="4">
    <source>
        <dbReference type="EMBL" id="MBN8660984.1"/>
    </source>
</evidence>
<dbReference type="AlphaFoldDB" id="A0A8J7TLU0"/>
<feature type="transmembrane region" description="Helical" evidence="2">
    <location>
        <begin position="296"/>
        <end position="318"/>
    </location>
</feature>
<dbReference type="PANTHER" id="PTHR19271">
    <property type="entry name" value="CYTOCHROME B"/>
    <property type="match status" value="1"/>
</dbReference>
<keyword evidence="2" id="KW-0472">Membrane</keyword>
<feature type="transmembrane region" description="Helical" evidence="2">
    <location>
        <begin position="50"/>
        <end position="70"/>
    </location>
</feature>
<feature type="region of interest" description="Disordered" evidence="1">
    <location>
        <begin position="613"/>
        <end position="633"/>
    </location>
</feature>
<dbReference type="GO" id="GO:0016491">
    <property type="term" value="F:oxidoreductase activity"/>
    <property type="evidence" value="ECO:0007669"/>
    <property type="project" value="InterPro"/>
</dbReference>
<accession>A0A8J7TLU0</accession>
<dbReference type="InterPro" id="IPR016174">
    <property type="entry name" value="Di-haem_cyt_TM"/>
</dbReference>
<dbReference type="InterPro" id="IPR036150">
    <property type="entry name" value="Cyt_b/b6_C_sf"/>
</dbReference>
<gene>
    <name evidence="4" type="ORF">J0M35_11500</name>
</gene>
<organism evidence="4 5">
    <name type="scientific">Candidatus Obscuribacter phosphatis</name>
    <dbReference type="NCBI Taxonomy" id="1906157"/>
    <lineage>
        <taxon>Bacteria</taxon>
        <taxon>Bacillati</taxon>
        <taxon>Candidatus Melainabacteria</taxon>
        <taxon>Candidatus Obscuribacterales</taxon>
        <taxon>Candidatus Obscuribacteraceae</taxon>
        <taxon>Candidatus Obscuribacter</taxon>
    </lineage>
</organism>
<feature type="domain" description="Cytochrome b/b6 N-terminal region profile" evidence="3">
    <location>
        <begin position="17"/>
        <end position="261"/>
    </location>
</feature>
<dbReference type="InterPro" id="IPR027387">
    <property type="entry name" value="Cytb/b6-like_sf"/>
</dbReference>
<dbReference type="SUPFAM" id="SSF81648">
    <property type="entry name" value="a domain/subunit of cytochrome bc1 complex (Ubiquinol-cytochrome c reductase)"/>
    <property type="match status" value="1"/>
</dbReference>
<keyword evidence="2" id="KW-0812">Transmembrane</keyword>
<dbReference type="Pfam" id="PF00033">
    <property type="entry name" value="Cytochrome_B"/>
    <property type="match status" value="1"/>
</dbReference>
<name>A0A8J7TLU0_9BACT</name>
<dbReference type="GO" id="GO:0009055">
    <property type="term" value="F:electron transfer activity"/>
    <property type="evidence" value="ECO:0007669"/>
    <property type="project" value="InterPro"/>
</dbReference>
<protein>
    <submittedName>
        <fullName evidence="4">Cytochrome bc complex cytochrome b subunit</fullName>
    </submittedName>
</protein>
<dbReference type="Gene3D" id="1.20.810.10">
    <property type="entry name" value="Cytochrome Bc1 Complex, Chain C"/>
    <property type="match status" value="2"/>
</dbReference>
<dbReference type="PANTHER" id="PTHR19271:SF16">
    <property type="entry name" value="CYTOCHROME B"/>
    <property type="match status" value="1"/>
</dbReference>
<feature type="transmembrane region" description="Helical" evidence="2">
    <location>
        <begin position="330"/>
        <end position="354"/>
    </location>
</feature>
<evidence type="ECO:0000259" key="3">
    <source>
        <dbReference type="PROSITE" id="PS51002"/>
    </source>
</evidence>
<dbReference type="GO" id="GO:0022904">
    <property type="term" value="P:respiratory electron transport chain"/>
    <property type="evidence" value="ECO:0007669"/>
    <property type="project" value="InterPro"/>
</dbReference>
<feature type="compositionally biased region" description="Pro residues" evidence="1">
    <location>
        <begin position="618"/>
        <end position="633"/>
    </location>
</feature>
<dbReference type="GO" id="GO:0016020">
    <property type="term" value="C:membrane"/>
    <property type="evidence" value="ECO:0007669"/>
    <property type="project" value="InterPro"/>
</dbReference>
<sequence length="633" mass="71676">MPSTTNDRSLEGVLTSVGDWLKIRIKNIDIFDEHHQEEAKTNPFYALGPIFYLVWFTVMATGLLLIMWYVPTKSAAFDSILNIQNGIPMGALIRGMHKYGADAMIIAATMRLYRMFIMADFKPSKEFNIIIALITLLLAMYSGLTGYLLIWNQRAFWATKVFATFPTYMDQFAVMGDYYLPLYKSLHLGWNTAEVLLGGGAAITQNTITRFFSLHLAFSLIPLILVELYFYKNAYKRIPLNWIKRSIILLMLAFVAIALPAAQGSRSDPDVTPLPILSDWYFLGLYQMYKYLEPVVATYITLVIPLSVFALPFMDSYITGPEKDIMKRPFMLMMTFMGFVCWIVFSVLIIVNIANIHTDPPYWRSFLYLTIDIGIIWQLYLISTNKDLKWKAKQTVACAIMLGLALVQCFWSWVYDYMAKTEMFIDPLGHAALYSLGRGAMGDSAEQVESLVRKMHPPSGEKPVNQEYWNLHVLLDPGYMARIGSPAGKEDLEALKKLCVETKTPLDFVVKAIPTFETPMGQNGAFLINENGKKESMLSDKEKGAHPTYHGLVDFMVNNRWCWDYCTLVDRMKGGVVKGYPMSVPEVDWYWIIGGIVSAVYAAFVMVQCKQAQSQAEPPKPQPEPKPAPASGS</sequence>
<feature type="transmembrane region" description="Helical" evidence="2">
    <location>
        <begin position="242"/>
        <end position="262"/>
    </location>
</feature>
<dbReference type="Proteomes" id="UP000664277">
    <property type="component" value="Unassembled WGS sequence"/>
</dbReference>
<evidence type="ECO:0000313" key="5">
    <source>
        <dbReference type="Proteomes" id="UP000664277"/>
    </source>
</evidence>
<feature type="transmembrane region" description="Helical" evidence="2">
    <location>
        <begin position="211"/>
        <end position="230"/>
    </location>
</feature>
<keyword evidence="2" id="KW-1133">Transmembrane helix</keyword>
<dbReference type="PROSITE" id="PS51002">
    <property type="entry name" value="CYTB_NTER"/>
    <property type="match status" value="1"/>
</dbReference>
<comment type="caution">
    <text evidence="4">The sequence shown here is derived from an EMBL/GenBank/DDBJ whole genome shotgun (WGS) entry which is preliminary data.</text>
</comment>
<dbReference type="InterPro" id="IPR005797">
    <property type="entry name" value="Cyt_b/b6_N"/>
</dbReference>
<feature type="transmembrane region" description="Helical" evidence="2">
    <location>
        <begin position="366"/>
        <end position="383"/>
    </location>
</feature>
<feature type="transmembrane region" description="Helical" evidence="2">
    <location>
        <begin position="395"/>
        <end position="414"/>
    </location>
</feature>
<evidence type="ECO:0000256" key="1">
    <source>
        <dbReference type="SAM" id="MobiDB-lite"/>
    </source>
</evidence>
<feature type="transmembrane region" description="Helical" evidence="2">
    <location>
        <begin position="589"/>
        <end position="607"/>
    </location>
</feature>
<reference evidence="4" key="1">
    <citation type="submission" date="2021-02" db="EMBL/GenBank/DDBJ databases">
        <title>Genome-Resolved Metagenomics of a Microbial Community Performing Photosynthetic Biological Nutrient Removal.</title>
        <authorList>
            <person name="Mcdaniel E.A."/>
        </authorList>
    </citation>
    <scope>NUCLEOTIDE SEQUENCE</scope>
    <source>
        <strain evidence="4">UWPOB_OBS1</strain>
    </source>
</reference>
<proteinExistence type="predicted"/>
<dbReference type="SUPFAM" id="SSF81342">
    <property type="entry name" value="Transmembrane di-heme cytochromes"/>
    <property type="match status" value="1"/>
</dbReference>